<evidence type="ECO:0000313" key="4">
    <source>
        <dbReference type="WBParaSite" id="DME_0000769001-mRNA-1"/>
    </source>
</evidence>
<dbReference type="EMBL" id="UYYG01001203">
    <property type="protein sequence ID" value="VDN60151.1"/>
    <property type="molecule type" value="Genomic_DNA"/>
</dbReference>
<organism evidence="2 4">
    <name type="scientific">Dracunculus medinensis</name>
    <name type="common">Guinea worm</name>
    <dbReference type="NCBI Taxonomy" id="318479"/>
    <lineage>
        <taxon>Eukaryota</taxon>
        <taxon>Metazoa</taxon>
        <taxon>Ecdysozoa</taxon>
        <taxon>Nematoda</taxon>
        <taxon>Chromadorea</taxon>
        <taxon>Rhabditida</taxon>
        <taxon>Spirurina</taxon>
        <taxon>Dracunculoidea</taxon>
        <taxon>Dracunculidae</taxon>
        <taxon>Dracunculus</taxon>
    </lineage>
</organism>
<dbReference type="Proteomes" id="UP000038040">
    <property type="component" value="Unplaced"/>
</dbReference>
<proteinExistence type="predicted"/>
<accession>A0A158Q5L2</accession>
<evidence type="ECO:0000313" key="3">
    <source>
        <dbReference type="Proteomes" id="UP000274756"/>
    </source>
</evidence>
<protein>
    <submittedName>
        <fullName evidence="4">Polyhomeotic-like protein 3</fullName>
    </submittedName>
</protein>
<dbReference type="WBParaSite" id="DME_0000769001-mRNA-1">
    <property type="protein sequence ID" value="DME_0000769001-mRNA-1"/>
    <property type="gene ID" value="DME_0000769001"/>
</dbReference>
<dbReference type="STRING" id="318479.A0A158Q5L2"/>
<evidence type="ECO:0000313" key="2">
    <source>
        <dbReference type="Proteomes" id="UP000038040"/>
    </source>
</evidence>
<evidence type="ECO:0000313" key="1">
    <source>
        <dbReference type="EMBL" id="VDN60151.1"/>
    </source>
</evidence>
<reference evidence="1 3" key="2">
    <citation type="submission" date="2018-11" db="EMBL/GenBank/DDBJ databases">
        <authorList>
            <consortium name="Pathogen Informatics"/>
        </authorList>
    </citation>
    <scope>NUCLEOTIDE SEQUENCE [LARGE SCALE GENOMIC DNA]</scope>
</reference>
<keyword evidence="3" id="KW-1185">Reference proteome</keyword>
<name>A0A158Q5L2_DRAME</name>
<dbReference type="Proteomes" id="UP000274756">
    <property type="component" value="Unassembled WGS sequence"/>
</dbReference>
<sequence>MAFISNLGNTGNTANNFVNNNNNNMQTVATTVAPTRSSPLHLQDGQCVSPRTIQHLHPIIAQMQNPATAQLVYQQLLNSAIAAQSQLLQNAHSSLLHTVSQHHQQQQQRQSHHSDILANVGVAQVLMTAHDAFPSSFQLQTLAHLLNPLVYYQQLASLIQQQQQHQQQQPQPQQQQSSNTIAPRKNIDDIGQPFYFLGYFLGYTFHLVVTWE</sequence>
<reference evidence="4" key="1">
    <citation type="submission" date="2016-04" db="UniProtKB">
        <authorList>
            <consortium name="WormBaseParasite"/>
        </authorList>
    </citation>
    <scope>IDENTIFICATION</scope>
</reference>
<dbReference type="AlphaFoldDB" id="A0A158Q5L2"/>
<gene>
    <name evidence="1" type="ORF">DME_LOCUS10124</name>
</gene>